<dbReference type="Proteomes" id="UP000321328">
    <property type="component" value="Unassembled WGS sequence"/>
</dbReference>
<evidence type="ECO:0000256" key="3">
    <source>
        <dbReference type="ARBA" id="ARBA00022801"/>
    </source>
</evidence>
<comment type="subcellular location">
    <subcellularLocation>
        <location evidence="1">Membrane</location>
    </subcellularLocation>
</comment>
<dbReference type="SUPFAM" id="SSF52540">
    <property type="entry name" value="P-loop containing nucleoside triphosphate hydrolases"/>
    <property type="match status" value="1"/>
</dbReference>
<keyword evidence="2" id="KW-0547">Nucleotide-binding</keyword>
<dbReference type="EMBL" id="BJVI01000103">
    <property type="protein sequence ID" value="GEL20875.1"/>
    <property type="molecule type" value="Genomic_DNA"/>
</dbReference>
<organism evidence="7 8">
    <name type="scientific">Pseudonocardia asaccharolytica DSM 44247 = NBRC 16224</name>
    <dbReference type="NCBI Taxonomy" id="1123024"/>
    <lineage>
        <taxon>Bacteria</taxon>
        <taxon>Bacillati</taxon>
        <taxon>Actinomycetota</taxon>
        <taxon>Actinomycetes</taxon>
        <taxon>Pseudonocardiales</taxon>
        <taxon>Pseudonocardiaceae</taxon>
        <taxon>Pseudonocardia</taxon>
    </lineage>
</organism>
<dbReference type="RefSeq" id="WP_051233574.1">
    <property type="nucleotide sequence ID" value="NZ_BJVI01000103.1"/>
</dbReference>
<comment type="caution">
    <text evidence="7">The sequence shown here is derived from an EMBL/GenBank/DDBJ whole genome shotgun (WGS) entry which is preliminary data.</text>
</comment>
<keyword evidence="4" id="KW-0342">GTP-binding</keyword>
<evidence type="ECO:0000256" key="5">
    <source>
        <dbReference type="ARBA" id="ARBA00023136"/>
    </source>
</evidence>
<dbReference type="OrthoDB" id="4379468at2"/>
<evidence type="ECO:0000256" key="2">
    <source>
        <dbReference type="ARBA" id="ARBA00022741"/>
    </source>
</evidence>
<dbReference type="STRING" id="1123024.GCA_000423625_04310"/>
<dbReference type="InterPro" id="IPR027417">
    <property type="entry name" value="P-loop_NTPase"/>
</dbReference>
<evidence type="ECO:0000256" key="1">
    <source>
        <dbReference type="ARBA" id="ARBA00004370"/>
    </source>
</evidence>
<evidence type="ECO:0000313" key="8">
    <source>
        <dbReference type="Proteomes" id="UP000321328"/>
    </source>
</evidence>
<dbReference type="GO" id="GO:0003924">
    <property type="term" value="F:GTPase activity"/>
    <property type="evidence" value="ECO:0007669"/>
    <property type="project" value="InterPro"/>
</dbReference>
<dbReference type="PANTHER" id="PTHR10465:SF0">
    <property type="entry name" value="SARCALUMENIN"/>
    <property type="match status" value="1"/>
</dbReference>
<dbReference type="AlphaFoldDB" id="A0A511D7T8"/>
<dbReference type="InterPro" id="IPR045063">
    <property type="entry name" value="Dynamin_N"/>
</dbReference>
<sequence>MTPSASNPPGTAIPSLGSTVRVLLRRTIDTYQDSPEAVGWLRHHLDRFDEPLRVAIAGKVKAGKSTLLNALVGEEIAPTDAGECTRVVTWYQDARVPRVLMYPRGAPPRQLTIHRENGALSFDLQNTPIEEVDRLVVDWPSQNLRSTTLIDTPGIASLSADTAMRAHAFLTPQDSPTQADAVIYLMRHMHVSDVRFLESFFDQGVARATPVNTIAVLSRADEIGVGRLDALTSARRIARRYRSDEKLRGLCQTVVAVAGLLAQTGRTMRQDEFGALVSLAELPRPDIDSMLLSVDRFVRHDLITPDADTRARLIERFGLFGVRLGTTLIRQGITDPSRIAEELVRRSGLDELRTVLANQFTERRDLLKARSALLAIELVLQREPRPTAAPLTAEVERILAGAHEFVELRMLSALRAGAVKLPPEAMEDAERLLGGDGGSAAARLGLDPGAGFEQLRAAALEAVVRWKRRAESPLSSRATADAARVVVRSCEGVLAGLGGPRY</sequence>
<reference evidence="7 8" key="1">
    <citation type="submission" date="2019-07" db="EMBL/GenBank/DDBJ databases">
        <title>Whole genome shotgun sequence of Pseudonocardia asaccharolytica NBRC 16224.</title>
        <authorList>
            <person name="Hosoyama A."/>
            <person name="Uohara A."/>
            <person name="Ohji S."/>
            <person name="Ichikawa N."/>
        </authorList>
    </citation>
    <scope>NUCLEOTIDE SEQUENCE [LARGE SCALE GENOMIC DNA]</scope>
    <source>
        <strain evidence="7 8">NBRC 16224</strain>
    </source>
</reference>
<evidence type="ECO:0000256" key="4">
    <source>
        <dbReference type="ARBA" id="ARBA00023134"/>
    </source>
</evidence>
<dbReference type="GO" id="GO:0005525">
    <property type="term" value="F:GTP binding"/>
    <property type="evidence" value="ECO:0007669"/>
    <property type="project" value="UniProtKB-KW"/>
</dbReference>
<dbReference type="InterPro" id="IPR027094">
    <property type="entry name" value="Mitofusin_fam"/>
</dbReference>
<feature type="domain" description="Dynamin N-terminal" evidence="6">
    <location>
        <begin position="54"/>
        <end position="203"/>
    </location>
</feature>
<dbReference type="PANTHER" id="PTHR10465">
    <property type="entry name" value="TRANSMEMBRANE GTPASE FZO1"/>
    <property type="match status" value="1"/>
</dbReference>
<name>A0A511D7T8_9PSEU</name>
<keyword evidence="8" id="KW-1185">Reference proteome</keyword>
<dbReference type="Gene3D" id="3.40.50.300">
    <property type="entry name" value="P-loop containing nucleotide triphosphate hydrolases"/>
    <property type="match status" value="1"/>
</dbReference>
<keyword evidence="5" id="KW-0472">Membrane</keyword>
<proteinExistence type="predicted"/>
<dbReference type="Pfam" id="PF00350">
    <property type="entry name" value="Dynamin_N"/>
    <property type="match status" value="1"/>
</dbReference>
<accession>A0A511D7T8</accession>
<dbReference type="GO" id="GO:0016020">
    <property type="term" value="C:membrane"/>
    <property type="evidence" value="ECO:0007669"/>
    <property type="project" value="UniProtKB-SubCell"/>
</dbReference>
<evidence type="ECO:0000259" key="6">
    <source>
        <dbReference type="Pfam" id="PF00350"/>
    </source>
</evidence>
<keyword evidence="3" id="KW-0378">Hydrolase</keyword>
<evidence type="ECO:0000313" key="7">
    <source>
        <dbReference type="EMBL" id="GEL20875.1"/>
    </source>
</evidence>
<protein>
    <submittedName>
        <fullName evidence="7">GTPase</fullName>
    </submittedName>
</protein>
<gene>
    <name evidence="7" type="ORF">PA7_47120</name>
</gene>